<feature type="compositionally biased region" description="Low complexity" evidence="1">
    <location>
        <begin position="106"/>
        <end position="120"/>
    </location>
</feature>
<feature type="region of interest" description="Disordered" evidence="1">
    <location>
        <begin position="14"/>
        <end position="34"/>
    </location>
</feature>
<reference evidence="3 4" key="1">
    <citation type="journal article" date="2023" name="IScience">
        <title>Expanded male sex-determining region conserved during the evolution of homothallism in the green alga Volvox.</title>
        <authorList>
            <person name="Yamamoto K."/>
            <person name="Matsuzaki R."/>
            <person name="Mahakham W."/>
            <person name="Heman W."/>
            <person name="Sekimoto H."/>
            <person name="Kawachi M."/>
            <person name="Minakuchi Y."/>
            <person name="Toyoda A."/>
            <person name="Nozaki H."/>
        </authorList>
    </citation>
    <scope>NUCLEOTIDE SEQUENCE [LARGE SCALE GENOMIC DNA]</scope>
    <source>
        <strain evidence="3 4">NIES-4468</strain>
    </source>
</reference>
<keyword evidence="2" id="KW-0812">Transmembrane</keyword>
<sequence>MPFMSSLASTICGRSLAGGGGEPEGPGAAAANEEGEDFAMIEEEGERSGGPAAFLGERLSWKNLIKAVKLAEDSGSLQCAAPAGAANGPFFSLPSSSLPPLPPRGAQPEAATAGAAPDGGKLPKSTDRDQIEGAGGGAQTVGGAASEEHLLAPDGAPTGDPEAPKCASIRRRIRVAAARARKTVKKKKTVKTVGMAVTSLCPEQKTTTVPPAAPAAASAAAPELTLPVVFEELQRSRAMCQQLLGVISSMSSTERPAPPAAAAPPDLSWKLQVLQLELGSLRTIFYRRMLMMFGLLGSSLLVAAALWVALEIGYVKARLSDVSGNMQEAEARWRQSHAALAEDVRQYRDYSMAEHRELLQLMPSERSSGCVIC</sequence>
<evidence type="ECO:0000256" key="2">
    <source>
        <dbReference type="SAM" id="Phobius"/>
    </source>
</evidence>
<protein>
    <submittedName>
        <fullName evidence="3">Uncharacterized protein</fullName>
    </submittedName>
</protein>
<name>A0ABQ5SCC0_9CHLO</name>
<keyword evidence="2" id="KW-0472">Membrane</keyword>
<gene>
    <name evidence="3" type="ORF">VaNZ11_011811</name>
</gene>
<evidence type="ECO:0000313" key="4">
    <source>
        <dbReference type="Proteomes" id="UP001165090"/>
    </source>
</evidence>
<evidence type="ECO:0000313" key="3">
    <source>
        <dbReference type="EMBL" id="GLI67578.1"/>
    </source>
</evidence>
<dbReference type="EMBL" id="BSDZ01000078">
    <property type="protein sequence ID" value="GLI67578.1"/>
    <property type="molecule type" value="Genomic_DNA"/>
</dbReference>
<feature type="transmembrane region" description="Helical" evidence="2">
    <location>
        <begin position="290"/>
        <end position="310"/>
    </location>
</feature>
<keyword evidence="2" id="KW-1133">Transmembrane helix</keyword>
<accession>A0ABQ5SCC0</accession>
<feature type="region of interest" description="Disordered" evidence="1">
    <location>
        <begin position="94"/>
        <end position="143"/>
    </location>
</feature>
<evidence type="ECO:0000256" key="1">
    <source>
        <dbReference type="SAM" id="MobiDB-lite"/>
    </source>
</evidence>
<dbReference type="Proteomes" id="UP001165090">
    <property type="component" value="Unassembled WGS sequence"/>
</dbReference>
<comment type="caution">
    <text evidence="3">The sequence shown here is derived from an EMBL/GenBank/DDBJ whole genome shotgun (WGS) entry which is preliminary data.</text>
</comment>
<organism evidence="3 4">
    <name type="scientific">Volvox africanus</name>
    <dbReference type="NCBI Taxonomy" id="51714"/>
    <lineage>
        <taxon>Eukaryota</taxon>
        <taxon>Viridiplantae</taxon>
        <taxon>Chlorophyta</taxon>
        <taxon>core chlorophytes</taxon>
        <taxon>Chlorophyceae</taxon>
        <taxon>CS clade</taxon>
        <taxon>Chlamydomonadales</taxon>
        <taxon>Volvocaceae</taxon>
        <taxon>Volvox</taxon>
    </lineage>
</organism>
<proteinExistence type="predicted"/>
<keyword evidence="4" id="KW-1185">Reference proteome</keyword>